<reference evidence="2 3" key="1">
    <citation type="submission" date="2016-05" db="EMBL/GenBank/DDBJ databases">
        <title>Nuclear genome of Blastocystis sp. subtype 1 NandII.</title>
        <authorList>
            <person name="Gentekaki E."/>
            <person name="Curtis B."/>
            <person name="Stairs C."/>
            <person name="Eme L."/>
            <person name="Herman E."/>
            <person name="Klimes V."/>
            <person name="Arias M.C."/>
            <person name="Elias M."/>
            <person name="Hilliou F."/>
            <person name="Klute M."/>
            <person name="Malik S.-B."/>
            <person name="Pightling A."/>
            <person name="Rachubinski R."/>
            <person name="Salas D."/>
            <person name="Schlacht A."/>
            <person name="Suga H."/>
            <person name="Archibald J."/>
            <person name="Ball S.G."/>
            <person name="Clark G."/>
            <person name="Dacks J."/>
            <person name="Van Der Giezen M."/>
            <person name="Tsaousis A."/>
            <person name="Roger A."/>
        </authorList>
    </citation>
    <scope>NUCLEOTIDE SEQUENCE [LARGE SCALE GENOMIC DNA]</scope>
    <source>
        <strain evidence="3">ATCC 50177 / NandII</strain>
    </source>
</reference>
<sequence length="538" mass="60948">MPTCKAYVADASQKWLGTPNYFDCSIDLDRFTLHIHYERDVDLPVVLNLRAVESCSFPSSRSSSPTSFDIALSHRTLCVVLDDNDMNYQFLFSAIKECMAYNLSEDCNQNRRETIDLLVNFYMMVNNLQLEDLGITEAEFTLEKKCKFIQNCASKFTEGSNVIKQMFKNPSDSKVNTYPRLVYDYPVASTLFVQVDGISFLCHCIASVLAQAPSADTVSILLSYTRILGEMTELEEARQTILSSSLFTRTLRSLLHHTHAAVVAEAVALLSRECEEIDGYADVLTQCFREEATAPDFPYAWASLPVLMACLRASEDPETVVGTLKFLALLVYSVRSLSKRVFVITEYQRLGFLEICQQLEERGVMEKETEIAPILAVTREVMELTITEEDLEEVKSEDIPAIAEIISSHCNDDTTQLLYLLLLRDLVSLPGSGSYGHELWSSLVEFSENLVNVSRQWDERKNLGLMMLKKKKTEEVLKEELKCASQQLAALKQSFEELQFAFNRSRCREEELKGEVQQLAAEKTDSERRAQLLVGVRA</sequence>
<name>A0A196S9N3_BLAHN</name>
<dbReference type="Gene3D" id="1.25.10.10">
    <property type="entry name" value="Leucine-rich Repeat Variant"/>
    <property type="match status" value="1"/>
</dbReference>
<evidence type="ECO:0000313" key="3">
    <source>
        <dbReference type="Proteomes" id="UP000078348"/>
    </source>
</evidence>
<comment type="caution">
    <text evidence="2">The sequence shown here is derived from an EMBL/GenBank/DDBJ whole genome shotgun (WGS) entry which is preliminary data.</text>
</comment>
<gene>
    <name evidence="2" type="ORF">AV274_4573</name>
</gene>
<keyword evidence="3" id="KW-1185">Reference proteome</keyword>
<proteinExistence type="predicted"/>
<evidence type="ECO:0000256" key="1">
    <source>
        <dbReference type="SAM" id="Coils"/>
    </source>
</evidence>
<dbReference type="SUPFAM" id="SSF48371">
    <property type="entry name" value="ARM repeat"/>
    <property type="match status" value="1"/>
</dbReference>
<feature type="coiled-coil region" evidence="1">
    <location>
        <begin position="474"/>
        <end position="529"/>
    </location>
</feature>
<keyword evidence="1" id="KW-0175">Coiled coil</keyword>
<dbReference type="AlphaFoldDB" id="A0A196S9N3"/>
<dbReference type="InterPro" id="IPR011989">
    <property type="entry name" value="ARM-like"/>
</dbReference>
<protein>
    <submittedName>
        <fullName evidence="2">Uncharacterized protein</fullName>
    </submittedName>
</protein>
<accession>A0A196S9N3</accession>
<dbReference type="InterPro" id="IPR016024">
    <property type="entry name" value="ARM-type_fold"/>
</dbReference>
<evidence type="ECO:0000313" key="2">
    <source>
        <dbReference type="EMBL" id="OAO13765.1"/>
    </source>
</evidence>
<organism evidence="2 3">
    <name type="scientific">Blastocystis sp. subtype 1 (strain ATCC 50177 / NandII)</name>
    <dbReference type="NCBI Taxonomy" id="478820"/>
    <lineage>
        <taxon>Eukaryota</taxon>
        <taxon>Sar</taxon>
        <taxon>Stramenopiles</taxon>
        <taxon>Bigyra</taxon>
        <taxon>Opalozoa</taxon>
        <taxon>Opalinata</taxon>
        <taxon>Blastocystidae</taxon>
        <taxon>Blastocystis</taxon>
    </lineage>
</organism>
<dbReference type="EMBL" id="LXWW01000329">
    <property type="protein sequence ID" value="OAO13765.1"/>
    <property type="molecule type" value="Genomic_DNA"/>
</dbReference>
<dbReference type="Proteomes" id="UP000078348">
    <property type="component" value="Unassembled WGS sequence"/>
</dbReference>